<dbReference type="OrthoDB" id="489241at2"/>
<dbReference type="RefSeq" id="WP_011373701.1">
    <property type="nucleotide sequence ID" value="NC_007575.1"/>
</dbReference>
<evidence type="ECO:0000313" key="9">
    <source>
        <dbReference type="EMBL" id="ABB45361.1"/>
    </source>
</evidence>
<sequence length="240" mass="28175">MQNSDLIRLNDICFWNKETDSLHVDDKDIKLSISQKRALKLLIENLGKPVLNADIFYEVHDSLDKEFNEKSVRNLISGLRKLVLELNIVNIYGGYYMLKNENISKDIKFKEQLFDIVEQSVNPIVVTDPNEQDNPIIYVNNSFCELFRYKYEEVIGKNCRFLHSSDKEQKSLENIREAISTQKSVEVKIRDYTKDGNKLYEDITISPVFDKEKEKLVYFLGIYKDLTSIEQFLEKVKEVL</sequence>
<dbReference type="Proteomes" id="UP000002714">
    <property type="component" value="Chromosome"/>
</dbReference>
<dbReference type="KEGG" id="tdn:Suden_2087"/>
<dbReference type="NCBIfam" id="TIGR00229">
    <property type="entry name" value="sensory_box"/>
    <property type="match status" value="1"/>
</dbReference>
<dbReference type="InterPro" id="IPR001867">
    <property type="entry name" value="OmpR/PhoB-type_DNA-bd"/>
</dbReference>
<keyword evidence="10" id="KW-1185">Reference proteome</keyword>
<accession>Q30NS0</accession>
<dbReference type="Gene3D" id="1.10.10.10">
    <property type="entry name" value="Winged helix-like DNA-binding domain superfamily/Winged helix DNA-binding domain"/>
    <property type="match status" value="1"/>
</dbReference>
<dbReference type="Pfam" id="PF13426">
    <property type="entry name" value="PAS_9"/>
    <property type="match status" value="1"/>
</dbReference>
<dbReference type="SUPFAM" id="SSF55785">
    <property type="entry name" value="PYP-like sensor domain (PAS domain)"/>
    <property type="match status" value="1"/>
</dbReference>
<reference evidence="9 10" key="1">
    <citation type="journal article" date="2008" name="Appl. Environ. Microbiol.">
        <title>Genome of the epsilonproteobacterial chemolithoautotroph Sulfurimonas denitrificans.</title>
        <authorList>
            <person name="Sievert S.M."/>
            <person name="Scott K.M."/>
            <person name="Klotz M.G."/>
            <person name="Chain P.S.G."/>
            <person name="Hauser L.J."/>
            <person name="Hemp J."/>
            <person name="Huegler M."/>
            <person name="Land M."/>
            <person name="Lapidus A."/>
            <person name="Larimer F.W."/>
            <person name="Lucas S."/>
            <person name="Malfatti S.A."/>
            <person name="Meyer F."/>
            <person name="Paulsen I.T."/>
            <person name="Ren Q."/>
            <person name="Simon J."/>
            <person name="Bailey K."/>
            <person name="Diaz E."/>
            <person name="Fitzpatrick K.A."/>
            <person name="Glover B."/>
            <person name="Gwatney N."/>
            <person name="Korajkic A."/>
            <person name="Long A."/>
            <person name="Mobberley J.M."/>
            <person name="Pantry S.N."/>
            <person name="Pazder G."/>
            <person name="Peterson S."/>
            <person name="Quintanilla J.D."/>
            <person name="Sprinkle R."/>
            <person name="Stephens J."/>
            <person name="Thomas P."/>
            <person name="Vaughn R."/>
            <person name="Weber M.J."/>
            <person name="Wooten L.L."/>
        </authorList>
    </citation>
    <scope>NUCLEOTIDE SEQUENCE [LARGE SCALE GENOMIC DNA]</scope>
    <source>
        <strain evidence="10">ATCC 33889 / DSM 1251</strain>
    </source>
</reference>
<feature type="domain" description="OmpR/PhoB-type" evidence="8">
    <location>
        <begin position="4"/>
        <end position="100"/>
    </location>
</feature>
<dbReference type="STRING" id="326298.Suden_2087"/>
<keyword evidence="1" id="KW-0285">Flavoprotein</keyword>
<dbReference type="InterPro" id="IPR036388">
    <property type="entry name" value="WH-like_DNA-bd_sf"/>
</dbReference>
<dbReference type="GO" id="GO:0000160">
    <property type="term" value="P:phosphorelay signal transduction system"/>
    <property type="evidence" value="ECO:0007669"/>
    <property type="project" value="InterPro"/>
</dbReference>
<dbReference type="GO" id="GO:0006355">
    <property type="term" value="P:regulation of DNA-templated transcription"/>
    <property type="evidence" value="ECO:0007669"/>
    <property type="project" value="InterPro"/>
</dbReference>
<gene>
    <name evidence="9" type="ordered locus">Suden_2087</name>
</gene>
<evidence type="ECO:0000256" key="2">
    <source>
        <dbReference type="ARBA" id="ARBA00022643"/>
    </source>
</evidence>
<name>Q30NS0_SULDN</name>
<dbReference type="eggNOG" id="COG3829">
    <property type="taxonomic scope" value="Bacteria"/>
</dbReference>
<dbReference type="InterPro" id="IPR000014">
    <property type="entry name" value="PAS"/>
</dbReference>
<dbReference type="PROSITE" id="PS50112">
    <property type="entry name" value="PAS"/>
    <property type="match status" value="1"/>
</dbReference>
<evidence type="ECO:0000313" key="10">
    <source>
        <dbReference type="Proteomes" id="UP000002714"/>
    </source>
</evidence>
<dbReference type="EMBL" id="CP000153">
    <property type="protein sequence ID" value="ABB45361.1"/>
    <property type="molecule type" value="Genomic_DNA"/>
</dbReference>
<dbReference type="SUPFAM" id="SSF46894">
    <property type="entry name" value="C-terminal effector domain of the bipartite response regulators"/>
    <property type="match status" value="1"/>
</dbReference>
<dbReference type="eggNOG" id="COG0745">
    <property type="taxonomic scope" value="Bacteria"/>
</dbReference>
<dbReference type="PROSITE" id="PS51755">
    <property type="entry name" value="OMPR_PHOB"/>
    <property type="match status" value="1"/>
</dbReference>
<dbReference type="Gene3D" id="3.30.450.20">
    <property type="entry name" value="PAS domain"/>
    <property type="match status" value="1"/>
</dbReference>
<dbReference type="SMART" id="SM00862">
    <property type="entry name" value="Trans_reg_C"/>
    <property type="match status" value="1"/>
</dbReference>
<dbReference type="AlphaFoldDB" id="Q30NS0"/>
<dbReference type="PANTHER" id="PTHR47429">
    <property type="entry name" value="PROTEIN TWIN LOV 1"/>
    <property type="match status" value="1"/>
</dbReference>
<organism evidence="9 10">
    <name type="scientific">Sulfurimonas denitrificans (strain ATCC 33889 / DSM 1251)</name>
    <name type="common">Thiomicrospira denitrificans (strain ATCC 33889 / DSM 1251)</name>
    <dbReference type="NCBI Taxonomy" id="326298"/>
    <lineage>
        <taxon>Bacteria</taxon>
        <taxon>Pseudomonadati</taxon>
        <taxon>Campylobacterota</taxon>
        <taxon>Epsilonproteobacteria</taxon>
        <taxon>Campylobacterales</taxon>
        <taxon>Sulfurimonadaceae</taxon>
        <taxon>Sulfurimonas</taxon>
    </lineage>
</organism>
<dbReference type="InterPro" id="IPR000700">
    <property type="entry name" value="PAS-assoc_C"/>
</dbReference>
<dbReference type="GO" id="GO:0003677">
    <property type="term" value="F:DNA binding"/>
    <property type="evidence" value="ECO:0007669"/>
    <property type="project" value="UniProtKB-UniRule"/>
</dbReference>
<dbReference type="CDD" id="cd00130">
    <property type="entry name" value="PAS"/>
    <property type="match status" value="1"/>
</dbReference>
<feature type="domain" description="PAS" evidence="6">
    <location>
        <begin position="109"/>
        <end position="182"/>
    </location>
</feature>
<dbReference type="PROSITE" id="PS50113">
    <property type="entry name" value="PAC"/>
    <property type="match status" value="1"/>
</dbReference>
<feature type="DNA-binding region" description="OmpR/PhoB-type" evidence="5">
    <location>
        <begin position="4"/>
        <end position="100"/>
    </location>
</feature>
<dbReference type="InterPro" id="IPR016032">
    <property type="entry name" value="Sig_transdc_resp-reg_C-effctor"/>
</dbReference>
<evidence type="ECO:0000256" key="4">
    <source>
        <dbReference type="ARBA" id="ARBA00023125"/>
    </source>
</evidence>
<evidence type="ECO:0000256" key="5">
    <source>
        <dbReference type="PROSITE-ProRule" id="PRU01091"/>
    </source>
</evidence>
<evidence type="ECO:0000256" key="1">
    <source>
        <dbReference type="ARBA" id="ARBA00022630"/>
    </source>
</evidence>
<protein>
    <submittedName>
        <fullName evidence="9">Putative PAS/PAC sensor protein</fullName>
    </submittedName>
</protein>
<dbReference type="HOGENOM" id="CLU_1160626_0_0_7"/>
<evidence type="ECO:0000259" key="7">
    <source>
        <dbReference type="PROSITE" id="PS50113"/>
    </source>
</evidence>
<dbReference type="InterPro" id="IPR035965">
    <property type="entry name" value="PAS-like_dom_sf"/>
</dbReference>
<evidence type="ECO:0000256" key="3">
    <source>
        <dbReference type="ARBA" id="ARBA00022991"/>
    </source>
</evidence>
<evidence type="ECO:0000259" key="6">
    <source>
        <dbReference type="PROSITE" id="PS50112"/>
    </source>
</evidence>
<proteinExistence type="predicted"/>
<keyword evidence="2" id="KW-0288">FMN</keyword>
<dbReference type="SMR" id="Q30NS0"/>
<keyword evidence="3" id="KW-0157">Chromophore</keyword>
<evidence type="ECO:0000259" key="8">
    <source>
        <dbReference type="PROSITE" id="PS51755"/>
    </source>
</evidence>
<dbReference type="PANTHER" id="PTHR47429:SF2">
    <property type="entry name" value="PROTEIN TWIN LOV 1"/>
    <property type="match status" value="1"/>
</dbReference>
<keyword evidence="4 5" id="KW-0238">DNA-binding</keyword>
<feature type="domain" description="PAC" evidence="7">
    <location>
        <begin position="183"/>
        <end position="238"/>
    </location>
</feature>
<dbReference type="SMART" id="SM00091">
    <property type="entry name" value="PAS"/>
    <property type="match status" value="1"/>
</dbReference>